<dbReference type="Gramene" id="ONH89509">
    <property type="protein sequence ID" value="ONH89509"/>
    <property type="gene ID" value="PRUPE_I002700"/>
</dbReference>
<dbReference type="STRING" id="3760.A0A1R3L529"/>
<dbReference type="Proteomes" id="UP000006882">
    <property type="component" value="Unassembled WGS sequence"/>
</dbReference>
<keyword evidence="2" id="KW-1185">Reference proteome</keyword>
<dbReference type="EMBL" id="KV887592">
    <property type="protein sequence ID" value="ONH89509.1"/>
    <property type="molecule type" value="Genomic_DNA"/>
</dbReference>
<accession>A0A1R3L529</accession>
<organism evidence="1 2">
    <name type="scientific">Prunus persica</name>
    <name type="common">Peach</name>
    <name type="synonym">Amygdalus persica</name>
    <dbReference type="NCBI Taxonomy" id="3760"/>
    <lineage>
        <taxon>Eukaryota</taxon>
        <taxon>Viridiplantae</taxon>
        <taxon>Streptophyta</taxon>
        <taxon>Embryophyta</taxon>
        <taxon>Tracheophyta</taxon>
        <taxon>Spermatophyta</taxon>
        <taxon>Magnoliopsida</taxon>
        <taxon>eudicotyledons</taxon>
        <taxon>Gunneridae</taxon>
        <taxon>Pentapetalae</taxon>
        <taxon>rosids</taxon>
        <taxon>fabids</taxon>
        <taxon>Rosales</taxon>
        <taxon>Rosaceae</taxon>
        <taxon>Amygdaloideae</taxon>
        <taxon>Amygdaleae</taxon>
        <taxon>Prunus</taxon>
    </lineage>
</organism>
<reference evidence="1 2" key="1">
    <citation type="journal article" date="2013" name="Nat. Genet.">
        <title>The high-quality draft genome of peach (Prunus persica) identifies unique patterns of genetic diversity, domestication and genome evolution.</title>
        <authorList>
            <consortium name="International Peach Genome Initiative"/>
            <person name="Verde I."/>
            <person name="Abbott A.G."/>
            <person name="Scalabrin S."/>
            <person name="Jung S."/>
            <person name="Shu S."/>
            <person name="Marroni F."/>
            <person name="Zhebentyayeva T."/>
            <person name="Dettori M.T."/>
            <person name="Grimwood J."/>
            <person name="Cattonaro F."/>
            <person name="Zuccolo A."/>
            <person name="Rossini L."/>
            <person name="Jenkins J."/>
            <person name="Vendramin E."/>
            <person name="Meisel L.A."/>
            <person name="Decroocq V."/>
            <person name="Sosinski B."/>
            <person name="Prochnik S."/>
            <person name="Mitros T."/>
            <person name="Policriti A."/>
            <person name="Cipriani G."/>
            <person name="Dondini L."/>
            <person name="Ficklin S."/>
            <person name="Goodstein D.M."/>
            <person name="Xuan P."/>
            <person name="Del Fabbro C."/>
            <person name="Aramini V."/>
            <person name="Copetti D."/>
            <person name="Gonzalez S."/>
            <person name="Horner D.S."/>
            <person name="Falchi R."/>
            <person name="Lucas S."/>
            <person name="Mica E."/>
            <person name="Maldonado J."/>
            <person name="Lazzari B."/>
            <person name="Bielenberg D."/>
            <person name="Pirona R."/>
            <person name="Miculan M."/>
            <person name="Barakat A."/>
            <person name="Testolin R."/>
            <person name="Stella A."/>
            <person name="Tartarini S."/>
            <person name="Tonutti P."/>
            <person name="Arus P."/>
            <person name="Orellana A."/>
            <person name="Wells C."/>
            <person name="Main D."/>
            <person name="Vizzotto G."/>
            <person name="Silva H."/>
            <person name="Salamini F."/>
            <person name="Schmutz J."/>
            <person name="Morgante M."/>
            <person name="Rokhsar D.S."/>
        </authorList>
    </citation>
    <scope>NUCLEOTIDE SEQUENCE [LARGE SCALE GENOMIC DNA]</scope>
    <source>
        <strain evidence="2">cv. Nemared</strain>
    </source>
</reference>
<sequence>MANLSPRFLFSNGVVSQPANTPPITSFLATHPPREIKRSNCFYKNGGTTPCHVNSNPYYDGFWHGKLSSLIFQTFSYEIGSIKGSMTWICIGTVTQIQKICRSFQALGDKPFAYSYSLKLRAGAFLALGYEYHYY</sequence>
<evidence type="ECO:0000313" key="2">
    <source>
        <dbReference type="Proteomes" id="UP000006882"/>
    </source>
</evidence>
<dbReference type="AlphaFoldDB" id="A0A1R3L529"/>
<gene>
    <name evidence="1" type="ORF">PRUPE_I002700</name>
</gene>
<proteinExistence type="predicted"/>
<evidence type="ECO:0000313" key="1">
    <source>
        <dbReference type="EMBL" id="ONH89509.1"/>
    </source>
</evidence>
<protein>
    <submittedName>
        <fullName evidence="1">Uncharacterized protein</fullName>
    </submittedName>
</protein>
<name>A0A1R3L529_PRUPE</name>